<gene>
    <name evidence="8 12" type="primary">pal</name>
    <name evidence="12" type="ORF">FEF65_11805</name>
</gene>
<dbReference type="InterPro" id="IPR014169">
    <property type="entry name" value="Pal_lipo_C"/>
</dbReference>
<comment type="subcellular location">
    <subcellularLocation>
        <location evidence="8">Cell outer membrane</location>
        <topology evidence="8">Lipid-anchor</topology>
    </subcellularLocation>
</comment>
<evidence type="ECO:0000256" key="3">
    <source>
        <dbReference type="ARBA" id="ARBA00023136"/>
    </source>
</evidence>
<dbReference type="Proteomes" id="UP000306585">
    <property type="component" value="Unassembled WGS sequence"/>
</dbReference>
<feature type="chain" id="PRO_5024317040" description="Peptidoglycan-associated lipoprotein" evidence="10">
    <location>
        <begin position="29"/>
        <end position="175"/>
    </location>
</feature>
<organism evidence="12 13">
    <name type="scientific">Mariprofundus erugo</name>
    <dbReference type="NCBI Taxonomy" id="2528639"/>
    <lineage>
        <taxon>Bacteria</taxon>
        <taxon>Pseudomonadati</taxon>
        <taxon>Pseudomonadota</taxon>
        <taxon>Candidatius Mariprofundia</taxon>
        <taxon>Mariprofundales</taxon>
        <taxon>Mariprofundaceae</taxon>
        <taxon>Mariprofundus</taxon>
    </lineage>
</organism>
<accession>A0A5R9GJN9</accession>
<dbReference type="InterPro" id="IPR006665">
    <property type="entry name" value="OmpA-like"/>
</dbReference>
<keyword evidence="1 8" id="KW-0132">Cell division</keyword>
<dbReference type="PROSITE" id="PS51123">
    <property type="entry name" value="OMPA_2"/>
    <property type="match status" value="1"/>
</dbReference>
<name>A0A5R9GJN9_9PROT</name>
<dbReference type="InterPro" id="IPR006664">
    <property type="entry name" value="OMP_bac"/>
</dbReference>
<dbReference type="Gene3D" id="3.30.1330.60">
    <property type="entry name" value="OmpA-like domain"/>
    <property type="match status" value="1"/>
</dbReference>
<evidence type="ECO:0000256" key="10">
    <source>
        <dbReference type="SAM" id="SignalP"/>
    </source>
</evidence>
<dbReference type="GO" id="GO:0009279">
    <property type="term" value="C:cell outer membrane"/>
    <property type="evidence" value="ECO:0007669"/>
    <property type="project" value="UniProtKB-SubCell"/>
</dbReference>
<comment type="similarity">
    <text evidence="8">Belongs to the Pal lipoprotein family.</text>
</comment>
<keyword evidence="2 8" id="KW-0732">Signal</keyword>
<evidence type="ECO:0000259" key="11">
    <source>
        <dbReference type="PROSITE" id="PS51123"/>
    </source>
</evidence>
<feature type="domain" description="OmpA-like" evidence="11">
    <location>
        <begin position="61"/>
        <end position="175"/>
    </location>
</feature>
<comment type="caution">
    <text evidence="12">The sequence shown here is derived from an EMBL/GenBank/DDBJ whole genome shotgun (WGS) entry which is preliminary data.</text>
</comment>
<dbReference type="Pfam" id="PF00691">
    <property type="entry name" value="OmpA"/>
    <property type="match status" value="1"/>
</dbReference>
<dbReference type="InterPro" id="IPR039001">
    <property type="entry name" value="Pal"/>
</dbReference>
<evidence type="ECO:0000256" key="2">
    <source>
        <dbReference type="ARBA" id="ARBA00022729"/>
    </source>
</evidence>
<dbReference type="GO" id="GO:0051301">
    <property type="term" value="P:cell division"/>
    <property type="evidence" value="ECO:0007669"/>
    <property type="project" value="UniProtKB-UniRule"/>
</dbReference>
<feature type="signal peptide" evidence="10">
    <location>
        <begin position="1"/>
        <end position="28"/>
    </location>
</feature>
<dbReference type="InterPro" id="IPR050330">
    <property type="entry name" value="Bact_OuterMem_StrucFunc"/>
</dbReference>
<dbReference type="AlphaFoldDB" id="A0A5R9GJN9"/>
<sequence length="175" mass="18291">MDSVRSIKAGSTRQILMVALASAAMVFAGCSKKVDVTTDSSASKANAGSNAAQQEVQPIKGADASKPATNAVYFAFDSSALDAAGKATLDAYAAWLNANNSASITIEGNCDERGSREYNLALGQRRADSVRDYLAGQGVMAARIDTVSFGEERPVCKGSGEACWAQNRRGDIVSR</sequence>
<evidence type="ECO:0000256" key="5">
    <source>
        <dbReference type="ARBA" id="ARBA00023237"/>
    </source>
</evidence>
<dbReference type="SUPFAM" id="SSF103088">
    <property type="entry name" value="OmpA-like"/>
    <property type="match status" value="1"/>
</dbReference>
<keyword evidence="5 8" id="KW-0998">Cell outer membrane</keyword>
<evidence type="ECO:0000256" key="1">
    <source>
        <dbReference type="ARBA" id="ARBA00022618"/>
    </source>
</evidence>
<dbReference type="CDD" id="cd07185">
    <property type="entry name" value="OmpA_C-like"/>
    <property type="match status" value="1"/>
</dbReference>
<keyword evidence="6 8" id="KW-0449">Lipoprotein</keyword>
<evidence type="ECO:0000256" key="6">
    <source>
        <dbReference type="ARBA" id="ARBA00023288"/>
    </source>
</evidence>
<reference evidence="12 13" key="1">
    <citation type="journal article" date="2019" name="Appl. Environ. Microbiol.">
        <title>Environmental Evidence and Genomic Insight of Iron-oxidizing Bacteria Preference Towards More Corrosion Resistant Stainless Steel at Higher Salinities.</title>
        <authorList>
            <person name="Garrison C.E."/>
            <person name="Price K.A."/>
            <person name="Field E.K."/>
        </authorList>
    </citation>
    <scope>NUCLEOTIDE SEQUENCE [LARGE SCALE GENOMIC DNA]</scope>
    <source>
        <strain evidence="12 13">P3</strain>
    </source>
</reference>
<comment type="function">
    <text evidence="8">Part of the Tol-Pal system, which plays a role in outer membrane invagination during cell division and is important for maintaining outer membrane integrity.</text>
</comment>
<keyword evidence="7 8" id="KW-0131">Cell cycle</keyword>
<dbReference type="PROSITE" id="PS51257">
    <property type="entry name" value="PROKAR_LIPOPROTEIN"/>
    <property type="match status" value="1"/>
</dbReference>
<dbReference type="PANTHER" id="PTHR30329">
    <property type="entry name" value="STATOR ELEMENT OF FLAGELLAR MOTOR COMPLEX"/>
    <property type="match status" value="1"/>
</dbReference>
<dbReference type="PRINTS" id="PR01021">
    <property type="entry name" value="OMPADOMAIN"/>
</dbReference>
<evidence type="ECO:0000256" key="8">
    <source>
        <dbReference type="HAMAP-Rule" id="MF_02204"/>
    </source>
</evidence>
<comment type="subunit">
    <text evidence="8">The Tol-Pal system is composed of five core proteins: the inner membrane proteins TolA, TolQ and TolR, the periplasmic protein TolB and the outer membrane protein Pal. They form a network linking the inner and outer membranes and the peptidoglycan layer.</text>
</comment>
<evidence type="ECO:0000256" key="9">
    <source>
        <dbReference type="SAM" id="MobiDB-lite"/>
    </source>
</evidence>
<dbReference type="NCBIfam" id="TIGR02802">
    <property type="entry name" value="Pal_lipo"/>
    <property type="match status" value="1"/>
</dbReference>
<keyword evidence="3 8" id="KW-0472">Membrane</keyword>
<keyword evidence="4 8" id="KW-0564">Palmitate</keyword>
<dbReference type="InterPro" id="IPR036737">
    <property type="entry name" value="OmpA-like_sf"/>
</dbReference>
<feature type="compositionally biased region" description="Low complexity" evidence="9">
    <location>
        <begin position="41"/>
        <end position="52"/>
    </location>
</feature>
<evidence type="ECO:0000256" key="7">
    <source>
        <dbReference type="ARBA" id="ARBA00023306"/>
    </source>
</evidence>
<evidence type="ECO:0000313" key="12">
    <source>
        <dbReference type="EMBL" id="TLS66018.1"/>
    </source>
</evidence>
<proteinExistence type="inferred from homology"/>
<evidence type="ECO:0000256" key="4">
    <source>
        <dbReference type="ARBA" id="ARBA00023139"/>
    </source>
</evidence>
<dbReference type="HAMAP" id="MF_02204">
    <property type="entry name" value="Pal"/>
    <property type="match status" value="1"/>
</dbReference>
<feature type="region of interest" description="Disordered" evidence="9">
    <location>
        <begin position="41"/>
        <end position="60"/>
    </location>
</feature>
<keyword evidence="13" id="KW-1185">Reference proteome</keyword>
<dbReference type="EMBL" id="VBRY01000012">
    <property type="protein sequence ID" value="TLS66018.1"/>
    <property type="molecule type" value="Genomic_DNA"/>
</dbReference>
<dbReference type="PANTHER" id="PTHR30329:SF21">
    <property type="entry name" value="LIPOPROTEIN YIAD-RELATED"/>
    <property type="match status" value="1"/>
</dbReference>
<protein>
    <recommendedName>
        <fullName evidence="8">Peptidoglycan-associated lipoprotein</fullName>
        <shortName evidence="8">PAL</shortName>
    </recommendedName>
</protein>
<dbReference type="OrthoDB" id="5293949at2"/>
<evidence type="ECO:0000313" key="13">
    <source>
        <dbReference type="Proteomes" id="UP000306585"/>
    </source>
</evidence>